<comment type="caution">
    <text evidence="1">The sequence shown here is derived from an EMBL/GenBank/DDBJ whole genome shotgun (WGS) entry which is preliminary data.</text>
</comment>
<name>A0AA89C232_PINIB</name>
<organism evidence="1 2">
    <name type="scientific">Pinctada imbricata</name>
    <name type="common">Atlantic pearl-oyster</name>
    <name type="synonym">Pinctada martensii</name>
    <dbReference type="NCBI Taxonomy" id="66713"/>
    <lineage>
        <taxon>Eukaryota</taxon>
        <taxon>Metazoa</taxon>
        <taxon>Spiralia</taxon>
        <taxon>Lophotrochozoa</taxon>
        <taxon>Mollusca</taxon>
        <taxon>Bivalvia</taxon>
        <taxon>Autobranchia</taxon>
        <taxon>Pteriomorphia</taxon>
        <taxon>Pterioida</taxon>
        <taxon>Pterioidea</taxon>
        <taxon>Pteriidae</taxon>
        <taxon>Pinctada</taxon>
    </lineage>
</organism>
<gene>
    <name evidence="1" type="ORF">FSP39_019655</name>
</gene>
<proteinExistence type="predicted"/>
<dbReference type="Proteomes" id="UP001186944">
    <property type="component" value="Unassembled WGS sequence"/>
</dbReference>
<dbReference type="AlphaFoldDB" id="A0AA89C232"/>
<protein>
    <submittedName>
        <fullName evidence="1">Uncharacterized protein</fullName>
    </submittedName>
</protein>
<evidence type="ECO:0000313" key="1">
    <source>
        <dbReference type="EMBL" id="KAK3098457.1"/>
    </source>
</evidence>
<keyword evidence="2" id="KW-1185">Reference proteome</keyword>
<reference evidence="1" key="1">
    <citation type="submission" date="2019-08" db="EMBL/GenBank/DDBJ databases">
        <title>The improved chromosome-level genome for the pearl oyster Pinctada fucata martensii using PacBio sequencing and Hi-C.</title>
        <authorList>
            <person name="Zheng Z."/>
        </authorList>
    </citation>
    <scope>NUCLEOTIDE SEQUENCE</scope>
    <source>
        <strain evidence="1">ZZ-2019</strain>
        <tissue evidence="1">Adductor muscle</tissue>
    </source>
</reference>
<dbReference type="EMBL" id="VSWD01000007">
    <property type="protein sequence ID" value="KAK3098457.1"/>
    <property type="molecule type" value="Genomic_DNA"/>
</dbReference>
<sequence>MLESDFQKKAKFVRLVRDWYLAIDTQGIPAYDRANNLWRSDHFTTWYRLFQLPNRYKIFQRCPVCVTFDGLLIDIDTKLQIYSLTTAYNIRSVGSLAAETTVGLLQAMYPYPQVSIKARGVPSLM</sequence>
<accession>A0AA89C232</accession>
<evidence type="ECO:0000313" key="2">
    <source>
        <dbReference type="Proteomes" id="UP001186944"/>
    </source>
</evidence>